<keyword evidence="3" id="KW-1185">Reference proteome</keyword>
<reference evidence="2" key="1">
    <citation type="submission" date="2022-07" db="EMBL/GenBank/DDBJ databases">
        <title>Genome Sequence of Physisporinus lineatus.</title>
        <authorList>
            <person name="Buettner E."/>
        </authorList>
    </citation>
    <scope>NUCLEOTIDE SEQUENCE</scope>
    <source>
        <strain evidence="2">VT162</strain>
    </source>
</reference>
<feature type="region of interest" description="Disordered" evidence="1">
    <location>
        <begin position="155"/>
        <end position="183"/>
    </location>
</feature>
<evidence type="ECO:0008006" key="4">
    <source>
        <dbReference type="Google" id="ProtNLM"/>
    </source>
</evidence>
<feature type="compositionally biased region" description="Polar residues" evidence="1">
    <location>
        <begin position="173"/>
        <end position="183"/>
    </location>
</feature>
<gene>
    <name evidence="2" type="ORF">NLI96_g5081</name>
</gene>
<evidence type="ECO:0000313" key="3">
    <source>
        <dbReference type="Proteomes" id="UP001212997"/>
    </source>
</evidence>
<accession>A0AAD5V3N2</accession>
<protein>
    <recommendedName>
        <fullName evidence="4">DUF5745 domain-containing protein</fullName>
    </recommendedName>
</protein>
<comment type="caution">
    <text evidence="2">The sequence shown here is derived from an EMBL/GenBank/DDBJ whole genome shotgun (WGS) entry which is preliminary data.</text>
</comment>
<sequence length="406" mass="44557">MKGARIKTCSPPNATTATAKEGYDLINLSREMDTVEDAPDSEDIGLLVASLNDLLVKLHIPFPLETPLDLTPSLLLAILESILRSRLPISDSIRTSQDPQSKVQAMKIFIGVLENDIIGQDVGLSEVDPRKVAEGVEWDEVVFIGELLVCPSNEPVAGSSKSSGVRHAEVRATTPSPMSQSTITTRNSLDTTLSMVHTAPHDSDTSVLSPRVGSPALSDLDLFDASESSRDLAGTPTPLPRRQASIHEPEPEPEPELEGPSFSNIGHSTLTRDREPTGPSTPSQGREPMLYPKKRVPIRYTGWIERVDDDLEIQKFESRRRTSSPRTPSNHDRPNHESYPSTPKTPPSAFPEPVSTSTPRRPSSRPRPKPGIITRHTSPTQYHLALLNERARLMAELANIKSSRPR</sequence>
<organism evidence="2 3">
    <name type="scientific">Meripilus lineatus</name>
    <dbReference type="NCBI Taxonomy" id="2056292"/>
    <lineage>
        <taxon>Eukaryota</taxon>
        <taxon>Fungi</taxon>
        <taxon>Dikarya</taxon>
        <taxon>Basidiomycota</taxon>
        <taxon>Agaricomycotina</taxon>
        <taxon>Agaricomycetes</taxon>
        <taxon>Polyporales</taxon>
        <taxon>Meripilaceae</taxon>
        <taxon>Meripilus</taxon>
    </lineage>
</organism>
<evidence type="ECO:0000313" key="2">
    <source>
        <dbReference type="EMBL" id="KAJ3485265.1"/>
    </source>
</evidence>
<proteinExistence type="predicted"/>
<dbReference type="AlphaFoldDB" id="A0AAD5V3N2"/>
<name>A0AAD5V3N2_9APHY</name>
<dbReference type="EMBL" id="JANAWD010000159">
    <property type="protein sequence ID" value="KAJ3485265.1"/>
    <property type="molecule type" value="Genomic_DNA"/>
</dbReference>
<feature type="region of interest" description="Disordered" evidence="1">
    <location>
        <begin position="315"/>
        <end position="381"/>
    </location>
</feature>
<feature type="region of interest" description="Disordered" evidence="1">
    <location>
        <begin position="228"/>
        <end position="293"/>
    </location>
</feature>
<dbReference type="Proteomes" id="UP001212997">
    <property type="component" value="Unassembled WGS sequence"/>
</dbReference>
<evidence type="ECO:0000256" key="1">
    <source>
        <dbReference type="SAM" id="MobiDB-lite"/>
    </source>
</evidence>